<dbReference type="InterPro" id="IPR037053">
    <property type="entry name" value="Phage_tail_collar_dom_sf"/>
</dbReference>
<proteinExistence type="predicted"/>
<evidence type="ECO:0000259" key="1">
    <source>
        <dbReference type="Pfam" id="PF07484"/>
    </source>
</evidence>
<dbReference type="Pfam" id="PF07484">
    <property type="entry name" value="Collar"/>
    <property type="match status" value="1"/>
</dbReference>
<organism evidence="2 3">
    <name type="scientific">Metapseudomonas lalkuanensis</name>
    <dbReference type="NCBI Taxonomy" id="2604832"/>
    <lineage>
        <taxon>Bacteria</taxon>
        <taxon>Pseudomonadati</taxon>
        <taxon>Pseudomonadota</taxon>
        <taxon>Gammaproteobacteria</taxon>
        <taxon>Pseudomonadales</taxon>
        <taxon>Pseudomonadaceae</taxon>
        <taxon>Metapseudomonas</taxon>
    </lineage>
</organism>
<feature type="domain" description="Phage tail collar" evidence="1">
    <location>
        <begin position="8"/>
        <end position="64"/>
    </location>
</feature>
<protein>
    <submittedName>
        <fullName evidence="2">Phage tail protein</fullName>
    </submittedName>
</protein>
<sequence length="195" mass="19710">MSDQSYLGSISGWAPNFAPRGWAFCQGQTISISQYSALFSLLGTVYGGNGQTTFCLPNLQGRVPVGAGQSIGTSLYSLGEMAGTESVTLTTAQMPAHTHVATATATASLPASTAAATSATPAADSVLAAANGASGRTPVDVKIYAPAPGSVNLPLTSAATVSVQAAGSSQPFSILQPFTVINYIICMEGVFPSRN</sequence>
<reference evidence="2 3" key="1">
    <citation type="submission" date="2019-08" db="EMBL/GenBank/DDBJ databases">
        <title>Whole-genome Sequencing of e-waste polymer degrading bacterium Pseudomonas sp. strain PE08.</title>
        <authorList>
            <person name="Kirdat K."/>
            <person name="Debbarma P."/>
            <person name="Narawade N."/>
            <person name="Suyal D."/>
            <person name="Thorat V."/>
            <person name="Shouche Y."/>
            <person name="Goel R."/>
            <person name="Yadav A."/>
        </authorList>
    </citation>
    <scope>NUCLEOTIDE SEQUENCE [LARGE SCALE GENOMIC DNA]</scope>
    <source>
        <strain evidence="2 3">PE08</strain>
    </source>
</reference>
<dbReference type="AlphaFoldDB" id="A0A5J6QGR2"/>
<gene>
    <name evidence="2" type="ORF">FXN65_07470</name>
</gene>
<name>A0A5J6QGR2_9GAMM</name>
<dbReference type="SUPFAM" id="SSF88874">
    <property type="entry name" value="Receptor-binding domain of short tail fibre protein gp12"/>
    <property type="match status" value="1"/>
</dbReference>
<evidence type="ECO:0000313" key="3">
    <source>
        <dbReference type="Proteomes" id="UP000327179"/>
    </source>
</evidence>
<dbReference type="EMBL" id="CP043311">
    <property type="protein sequence ID" value="QEY61908.1"/>
    <property type="molecule type" value="Genomic_DNA"/>
</dbReference>
<keyword evidence="3" id="KW-1185">Reference proteome</keyword>
<dbReference type="RefSeq" id="WP_151132451.1">
    <property type="nucleotide sequence ID" value="NZ_CP043311.1"/>
</dbReference>
<evidence type="ECO:0000313" key="2">
    <source>
        <dbReference type="EMBL" id="QEY61908.1"/>
    </source>
</evidence>
<dbReference type="Proteomes" id="UP000327179">
    <property type="component" value="Chromosome"/>
</dbReference>
<accession>A0A5J6QGR2</accession>
<dbReference type="InterPro" id="IPR011083">
    <property type="entry name" value="Phage_tail_collar_dom"/>
</dbReference>
<dbReference type="Gene3D" id="3.90.1340.10">
    <property type="entry name" value="Phage tail collar domain"/>
    <property type="match status" value="1"/>
</dbReference>
<dbReference type="KEGG" id="plal:FXN65_07470"/>